<dbReference type="Pfam" id="PF02801">
    <property type="entry name" value="Ketoacyl-synt_C"/>
    <property type="match status" value="1"/>
</dbReference>
<feature type="compositionally biased region" description="Polar residues" evidence="5">
    <location>
        <begin position="1810"/>
        <end position="1821"/>
    </location>
</feature>
<dbReference type="SUPFAM" id="SSF47336">
    <property type="entry name" value="ACP-like"/>
    <property type="match status" value="1"/>
</dbReference>
<dbReference type="InterPro" id="IPR001227">
    <property type="entry name" value="Ac_transferase_dom_sf"/>
</dbReference>
<dbReference type="InterPro" id="IPR020841">
    <property type="entry name" value="PKS_Beta-ketoAc_synthase_dom"/>
</dbReference>
<dbReference type="PANTHER" id="PTHR43074:SF1">
    <property type="entry name" value="BETA-KETOACYL SYNTHASE FAMILY PROTEIN-RELATED"/>
    <property type="match status" value="1"/>
</dbReference>
<evidence type="ECO:0000256" key="2">
    <source>
        <dbReference type="ARBA" id="ARBA00022553"/>
    </source>
</evidence>
<evidence type="ECO:0000256" key="3">
    <source>
        <dbReference type="ARBA" id="ARBA00022679"/>
    </source>
</evidence>
<sequence length="2317" mass="240877">MTPAARAAETIIGITPFHEPDARLAAAVSRAGGLGVLDLGMGDRRAREALARIRRWSPGPFGVRVGPHCRIGPADLTAGGGATPHTVVLAPGAPWQVGEVAAEHRVLVEVTDPDQALAAARAGAHGLIARGAESGGRVGELSTFVLLQRLLAEPGVDLPVWACGGIGPRTAAAAVAGGAAGVVLDSQLALLAESGLPEAAAAALRSMDGSETTLVAGHRVLLRRGPDAPQVPADRVSELLGARDPRTQLLPVGQDGFLAARFAERWGDTGRTVRELTAAIRESVRDERPADALRAGSPMSRTLGTRLPIAQGPMTRVSDQAEFAAAVAEGGALPFVALALSSGEQSRAVLAESRAAVGDRPWGVGVLGFAPEEMRNAQLEAVRELRPTHAIIAGGRPSQAEALERSGISAFLHVPSPGLLRQFLDAGVRRFVFEGSECGGHVGPRGSFPLWEAQLAVLDDFLETAAAGTAEHIEVFFAGGVHDERSAAMVAALAAPLTARGAAVGVLMGTAYLFTEEAVTRGAVQPLFQEQVVRATRTALLETAPGHATRCVPSPFSDNYLEFEAQLREQGVPDRQIWEKLERLNVGRLRIASKGVERDAAGALAAVDEERQLAEGMFMAGEVAVLRSATTTIDALHRSVTEEAGDFLAESARTARARLGVEETAEPEAPAPLDIAVIGMACMFPQAPDLPTFWANILGGRDSVDEVPQDRWDPAVHYSADKDGATPSKWGGFLPRIPFDPLRYGIPPTSLGSIEPVQLLALEAARRSLEDAGYGDRGREFDRARTSVVFGAEAGSDLSNATTLRAVLPSYYGKIPQGIEEQLPTLTEDSFPGMLSNVISGRIANRLDLGGANFTVDAACASSLAAVDVACKELVGGTSDVVLCGGADLHNGINDYVLFSSVHALSPTGRSRAFDSSADGIALGEGVACVVLKRLADAERDGDRIYGVIKGVGSSSDGRSLGLTAPRPEGQRAALERAYRNAGVSPAEVGLVEAHGTGTVVGDRTELSILSEVFTESGAETGSCALGSVKSQIGHTKCAAGLAGLIKTVLSLYTGVKPPTLHMKQPNSAWQQDSSPFVFHARPRPWAAPAEERVAGLSAFGFGGTNFHTVIQAYGEAVPPAHGLDAWPAELFTFRGADRAAARRGVEEILKLAETGSWKLRDLALSASRRSDARQEPVQVAVVARDAEELVGQLRRALAGERDPVGGIHLAEAGPEAKAGAGSDTDAATSAPTGAGKVAFLFPGQGSQRPGMLADVFIAFPELQHYLHLGRAHADALYPPTAFDDTARDRQQTGLTDTRVAQPALGIAGLAAHALLTEAGVRPDMAAGHSYGELVALCAAGAIAPEALLELSAERAAAILEATGADDPGTMAAVAAGAEDVEQALKTAGAPDTVVVANHNSPRQTVISGPTEAVATAVRLLRDAGLGAKRIPVACAFHSPLVAGAGARFAEALAQRPVLTPEFPVWSNRTAAPYGEDADAVRAELAAQIGSPVGFVAQIEAMYEAGARIFVEAGPGSVLTRLVDQILGDRPHRTVACEPRQDSGLRGWLDALAQLAVAGLPVRTGWLFNGRDAVDAARTPVPSRPGWTVDGQLVRTAAGALLPGALAPARRVVETTVTTNPQDGAPVEANRDALISEFLRTSREMVAAQRDVLMTYFGAVQGTVPQGTWVPAPAPAAVEALPQTPALPAAVETPAAQQPAVQPESAPEAVTEADVLRVVLEIISERTGYPVDMIEPDLDLEADLSIDSIKRAEIAGELAQRLGIGGGMDVASLDDTELEDLAKARTAASVTSWLSARLTEPAAAEETPPSANAPQDTSPSAPQDEVTGSAPKRLQLRPMLLAHQDSDNPTDPASVLSGRRFVLYGDGDNGASEAVAARLSSYGADTVTVAPEHQLTDADGQVDGVLYLAPLTASAPVLPDAFPVFQAALRRGPRQLLAVQSADGGSAGLHGLFRTVAREYPETTARVVEVTDTAPAAAADALIAELLAPDSEPVVLRTPSGRHGLELTETPLGALATNGAGPAGDGVAEASAIGLDRDSVVLLVGGARGITAKFAVALAAASRCRIELLGRTAAPAGPEDPATAGARTPAELRAALAAKGGGLTPAEINRTAELLLAQREITATLDELAALGSQARYHSVDFREPDAALQAVKEIHAEHGRLDGVVYAAGVIEDRLIAEKTTESFQRVYGTKTHGAETLLSALEELPNGPSFAVLFGSISAVLGNRGQVDYAAANDALQSLGTAWSARTGHRALTVHWGPWAPTGGHHGMVTPELGREYARRGISLIDPEEGTAALLRELAWGDESAGAVVYTASGW</sequence>
<keyword evidence="3" id="KW-0808">Transferase</keyword>
<organism evidence="8 9">
    <name type="scientific">Streptomyces prunicolor</name>
    <dbReference type="NCBI Taxonomy" id="67348"/>
    <lineage>
        <taxon>Bacteria</taxon>
        <taxon>Bacillati</taxon>
        <taxon>Actinomycetota</taxon>
        <taxon>Actinomycetes</taxon>
        <taxon>Kitasatosporales</taxon>
        <taxon>Streptomycetaceae</taxon>
        <taxon>Streptomyces</taxon>
    </lineage>
</organism>
<keyword evidence="9" id="KW-1185">Reference proteome</keyword>
<feature type="domain" description="Ketosynthase family 3 (KS3)" evidence="7">
    <location>
        <begin position="672"/>
        <end position="1113"/>
    </location>
</feature>
<dbReference type="InterPro" id="IPR014031">
    <property type="entry name" value="Ketoacyl_synth_C"/>
</dbReference>
<dbReference type="SMART" id="SM00822">
    <property type="entry name" value="PKS_KR"/>
    <property type="match status" value="1"/>
</dbReference>
<evidence type="ECO:0000259" key="7">
    <source>
        <dbReference type="PROSITE" id="PS52004"/>
    </source>
</evidence>
<dbReference type="InterPro" id="IPR016036">
    <property type="entry name" value="Malonyl_transacylase_ACP-bd"/>
</dbReference>
<dbReference type="PROSITE" id="PS52004">
    <property type="entry name" value="KS3_2"/>
    <property type="match status" value="1"/>
</dbReference>
<dbReference type="Pfam" id="PF03060">
    <property type="entry name" value="NMO"/>
    <property type="match status" value="2"/>
</dbReference>
<gene>
    <name evidence="8" type="ORF">R5A26_24955</name>
</gene>
<comment type="caution">
    <text evidence="8">The sequence shown here is derived from an EMBL/GenBank/DDBJ whole genome shotgun (WGS) entry which is preliminary data.</text>
</comment>
<dbReference type="EMBL" id="JAWMAJ010000086">
    <property type="protein sequence ID" value="MDV7219190.1"/>
    <property type="molecule type" value="Genomic_DNA"/>
</dbReference>
<dbReference type="PROSITE" id="PS50075">
    <property type="entry name" value="CARRIER"/>
    <property type="match status" value="1"/>
</dbReference>
<dbReference type="Proteomes" id="UP001187346">
    <property type="component" value="Unassembled WGS sequence"/>
</dbReference>
<dbReference type="InterPro" id="IPR013968">
    <property type="entry name" value="PKS_KR"/>
</dbReference>
<dbReference type="InterPro" id="IPR036291">
    <property type="entry name" value="NAD(P)-bd_dom_sf"/>
</dbReference>
<evidence type="ECO:0000256" key="5">
    <source>
        <dbReference type="SAM" id="MobiDB-lite"/>
    </source>
</evidence>
<dbReference type="InterPro" id="IPR009081">
    <property type="entry name" value="PP-bd_ACP"/>
</dbReference>
<feature type="compositionally biased region" description="Low complexity" evidence="5">
    <location>
        <begin position="1799"/>
        <end position="1809"/>
    </location>
</feature>
<dbReference type="SUPFAM" id="SSF55048">
    <property type="entry name" value="Probable ACP-binding domain of malonyl-CoA ACP transacylase"/>
    <property type="match status" value="1"/>
</dbReference>
<dbReference type="Gene3D" id="1.10.1200.10">
    <property type="entry name" value="ACP-like"/>
    <property type="match status" value="1"/>
</dbReference>
<dbReference type="Pfam" id="PF00698">
    <property type="entry name" value="Acyl_transf_1"/>
    <property type="match status" value="1"/>
</dbReference>
<protein>
    <submittedName>
        <fullName evidence="8">SDR family oxidoreductase</fullName>
    </submittedName>
</protein>
<feature type="region of interest" description="Disordered" evidence="5">
    <location>
        <begin position="1798"/>
        <end position="1828"/>
    </location>
</feature>
<dbReference type="Pfam" id="PF00109">
    <property type="entry name" value="ketoacyl-synt"/>
    <property type="match status" value="1"/>
</dbReference>
<dbReference type="InterPro" id="IPR057326">
    <property type="entry name" value="KR_dom"/>
</dbReference>
<dbReference type="InterPro" id="IPR013785">
    <property type="entry name" value="Aldolase_TIM"/>
</dbReference>
<keyword evidence="1" id="KW-0596">Phosphopantetheine</keyword>
<dbReference type="SMART" id="SM00827">
    <property type="entry name" value="PKS_AT"/>
    <property type="match status" value="1"/>
</dbReference>
<proteinExistence type="predicted"/>
<dbReference type="RefSeq" id="WP_317773218.1">
    <property type="nucleotide sequence ID" value="NZ_JAWMAJ010000086.1"/>
</dbReference>
<dbReference type="InterPro" id="IPR036736">
    <property type="entry name" value="ACP-like_sf"/>
</dbReference>
<name>A0ABU4FF19_9ACTN</name>
<dbReference type="InterPro" id="IPR052568">
    <property type="entry name" value="PKS-FAS_Synthase"/>
</dbReference>
<evidence type="ECO:0000256" key="4">
    <source>
        <dbReference type="ARBA" id="ARBA00023194"/>
    </source>
</evidence>
<dbReference type="InterPro" id="IPR014043">
    <property type="entry name" value="Acyl_transferase_dom"/>
</dbReference>
<dbReference type="Pfam" id="PF00550">
    <property type="entry name" value="PP-binding"/>
    <property type="match status" value="1"/>
</dbReference>
<dbReference type="Pfam" id="PF08659">
    <property type="entry name" value="KR"/>
    <property type="match status" value="1"/>
</dbReference>
<evidence type="ECO:0000259" key="6">
    <source>
        <dbReference type="PROSITE" id="PS50075"/>
    </source>
</evidence>
<dbReference type="CDD" id="cd00833">
    <property type="entry name" value="PKS"/>
    <property type="match status" value="1"/>
</dbReference>
<dbReference type="Gene3D" id="3.30.70.250">
    <property type="entry name" value="Malonyl-CoA ACP transacylase, ACP-binding"/>
    <property type="match status" value="1"/>
</dbReference>
<dbReference type="InterPro" id="IPR016039">
    <property type="entry name" value="Thiolase-like"/>
</dbReference>
<keyword evidence="2" id="KW-0597">Phosphoprotein</keyword>
<dbReference type="PANTHER" id="PTHR43074">
    <property type="entry name" value="OMEGA-3 POLYUNSATURATED FATTY ACID SYNTHASE PFAB-RELATED"/>
    <property type="match status" value="1"/>
</dbReference>
<dbReference type="SUPFAM" id="SSF52151">
    <property type="entry name" value="FabD/lysophospholipase-like"/>
    <property type="match status" value="1"/>
</dbReference>
<feature type="domain" description="Carrier" evidence="6">
    <location>
        <begin position="1706"/>
        <end position="1789"/>
    </location>
</feature>
<evidence type="ECO:0000256" key="1">
    <source>
        <dbReference type="ARBA" id="ARBA00022450"/>
    </source>
</evidence>
<dbReference type="SUPFAM" id="SSF53901">
    <property type="entry name" value="Thiolase-like"/>
    <property type="match status" value="1"/>
</dbReference>
<dbReference type="SMART" id="SM00825">
    <property type="entry name" value="PKS_KS"/>
    <property type="match status" value="1"/>
</dbReference>
<dbReference type="Gene3D" id="3.40.50.720">
    <property type="entry name" value="NAD(P)-binding Rossmann-like Domain"/>
    <property type="match status" value="1"/>
</dbReference>
<keyword evidence="4" id="KW-0045">Antibiotic biosynthesis</keyword>
<dbReference type="Gene3D" id="3.40.47.10">
    <property type="match status" value="1"/>
</dbReference>
<dbReference type="InterPro" id="IPR014030">
    <property type="entry name" value="Ketoacyl_synth_N"/>
</dbReference>
<dbReference type="InterPro" id="IPR016035">
    <property type="entry name" value="Acyl_Trfase/lysoPLipase"/>
</dbReference>
<evidence type="ECO:0000313" key="8">
    <source>
        <dbReference type="EMBL" id="MDV7219190.1"/>
    </source>
</evidence>
<dbReference type="Gene3D" id="3.40.366.10">
    <property type="entry name" value="Malonyl-Coenzyme A Acyl Carrier Protein, domain 2"/>
    <property type="match status" value="1"/>
</dbReference>
<dbReference type="Gene3D" id="3.20.20.70">
    <property type="entry name" value="Aldolase class I"/>
    <property type="match status" value="2"/>
</dbReference>
<dbReference type="SUPFAM" id="SSF51735">
    <property type="entry name" value="NAD(P)-binding Rossmann-fold domains"/>
    <property type="match status" value="2"/>
</dbReference>
<accession>A0ABU4FF19</accession>
<evidence type="ECO:0000313" key="9">
    <source>
        <dbReference type="Proteomes" id="UP001187346"/>
    </source>
</evidence>
<reference evidence="8 9" key="1">
    <citation type="submission" date="2023-10" db="EMBL/GenBank/DDBJ databases">
        <title>Characterization of rhizosphere-enriched actinobacteria from wheat plants lab-grown on chernevaya soil.</title>
        <authorList>
            <person name="Tikhonova E.N."/>
            <person name="Konopkin A."/>
            <person name="Kravchenko I.K."/>
        </authorList>
    </citation>
    <scope>NUCLEOTIDE SEQUENCE [LARGE SCALE GENOMIC DNA]</scope>
    <source>
        <strain evidence="8 9">RR29</strain>
    </source>
</reference>
<dbReference type="SUPFAM" id="SSF51412">
    <property type="entry name" value="Inosine monophosphate dehydrogenase (IMPDH)"/>
    <property type="match status" value="2"/>
</dbReference>